<protein>
    <recommendedName>
        <fullName evidence="2">ESX-1 secretion-associated protein</fullName>
    </recommendedName>
</protein>
<reference evidence="1" key="1">
    <citation type="submission" date="2019-05" db="EMBL/GenBank/DDBJ databases">
        <authorList>
            <person name="Naeem R."/>
            <person name="Antony C."/>
            <person name="Guan Q."/>
        </authorList>
    </citation>
    <scope>NUCLEOTIDE SEQUENCE</scope>
    <source>
        <strain evidence="1">2</strain>
    </source>
</reference>
<proteinExistence type="predicted"/>
<gene>
    <name evidence="1" type="ORF">BIN_B_04466</name>
</gene>
<dbReference type="GO" id="GO:0009306">
    <property type="term" value="P:protein secretion"/>
    <property type="evidence" value="ECO:0007669"/>
    <property type="project" value="InterPro"/>
</dbReference>
<dbReference type="InterPro" id="IPR022536">
    <property type="entry name" value="EspC"/>
</dbReference>
<evidence type="ECO:0000313" key="1">
    <source>
        <dbReference type="EMBL" id="VTP02315.1"/>
    </source>
</evidence>
<dbReference type="EMBL" id="LR589131">
    <property type="protein sequence ID" value="VTP02315.1"/>
    <property type="molecule type" value="Genomic_DNA"/>
</dbReference>
<name>A0A653EXP9_9MYCO</name>
<accession>A0A653EXP9</accession>
<organism evidence="1">
    <name type="scientific">Mycobacterium riyadhense</name>
    <dbReference type="NCBI Taxonomy" id="486698"/>
    <lineage>
        <taxon>Bacteria</taxon>
        <taxon>Bacillati</taxon>
        <taxon>Actinomycetota</taxon>
        <taxon>Actinomycetes</taxon>
        <taxon>Mycobacteriales</taxon>
        <taxon>Mycobacteriaceae</taxon>
        <taxon>Mycobacterium</taxon>
    </lineage>
</organism>
<dbReference type="AlphaFoldDB" id="A0A653EXP9"/>
<evidence type="ECO:0008006" key="2">
    <source>
        <dbReference type="Google" id="ProtNLM"/>
    </source>
</evidence>
<dbReference type="Pfam" id="PF10824">
    <property type="entry name" value="T7SS_ESX_EspC"/>
    <property type="match status" value="1"/>
</dbReference>
<sequence>MTVNNQALQVEPGQLAEWALAHEQAAEACAAARADHARTVAAAQSWGPLFYEARRAAVEAVNAREAALETQESRHRAMAEQLRSSGAQLQAMNAANQADLTISTD</sequence>